<accession>A0ABN1N092</accession>
<feature type="transmembrane region" description="Helical" evidence="1">
    <location>
        <begin position="65"/>
        <end position="85"/>
    </location>
</feature>
<evidence type="ECO:0000313" key="3">
    <source>
        <dbReference type="EMBL" id="GAA0878960.1"/>
    </source>
</evidence>
<name>A0ABN1N092_9BACT</name>
<dbReference type="EMBL" id="BAAAFI010000008">
    <property type="protein sequence ID" value="GAA0878960.1"/>
    <property type="molecule type" value="Genomic_DNA"/>
</dbReference>
<keyword evidence="4" id="KW-1185">Reference proteome</keyword>
<evidence type="ECO:0000259" key="2">
    <source>
        <dbReference type="Pfam" id="PF06580"/>
    </source>
</evidence>
<dbReference type="Proteomes" id="UP001500469">
    <property type="component" value="Unassembled WGS sequence"/>
</dbReference>
<feature type="transmembrane region" description="Helical" evidence="1">
    <location>
        <begin position="34"/>
        <end position="53"/>
    </location>
</feature>
<feature type="transmembrane region" description="Helical" evidence="1">
    <location>
        <begin position="97"/>
        <end position="116"/>
    </location>
</feature>
<dbReference type="InterPro" id="IPR010559">
    <property type="entry name" value="Sig_transdc_His_kin_internal"/>
</dbReference>
<feature type="transmembrane region" description="Helical" evidence="1">
    <location>
        <begin position="136"/>
        <end position="154"/>
    </location>
</feature>
<organism evidence="3 4">
    <name type="scientific">Algoriphagus jejuensis</name>
    <dbReference type="NCBI Taxonomy" id="419934"/>
    <lineage>
        <taxon>Bacteria</taxon>
        <taxon>Pseudomonadati</taxon>
        <taxon>Bacteroidota</taxon>
        <taxon>Cytophagia</taxon>
        <taxon>Cytophagales</taxon>
        <taxon>Cyclobacteriaceae</taxon>
        <taxon>Algoriphagus</taxon>
    </lineage>
</organism>
<keyword evidence="1" id="KW-0472">Membrane</keyword>
<comment type="caution">
    <text evidence="3">The sequence shown here is derived from an EMBL/GenBank/DDBJ whole genome shotgun (WGS) entry which is preliminary data.</text>
</comment>
<sequence>MKTILRQFLNQQNAMNGRGIVIQGVLKWMKDNPVLFLWGVWFIYLGLDLLLRYFGSMPIAPFDIILWNFIGWGMINQFWFFVFLPNAMFFRRWKLETMILILVFLGFVLFKLFLLGKWTELELQLFPFLVNESVRSLQFLLYTSAIWGFYVLAISQDEFNKMEIDLIKLRIEHKSLQLSPHFVLNMVSQFSASILSLSRPLYDSLSRFTDILAYSYKNPQHENSLAHEIHAMENYVACQRQRFGDTLQFVLIKELGNLETNKLPLPKWTLMTLLENVFKHGDCFNPSKPARLEFRMDELQESGSVFIMSLTNTPDLATPVKSSEFGIDAVRRILEHHFPGKFRMSVEKSPVEFNLLLHISYGKNPENRPLG</sequence>
<dbReference type="PANTHER" id="PTHR34220:SF7">
    <property type="entry name" value="SENSOR HISTIDINE KINASE YPDA"/>
    <property type="match status" value="1"/>
</dbReference>
<keyword evidence="1" id="KW-1133">Transmembrane helix</keyword>
<dbReference type="RefSeq" id="WP_343850874.1">
    <property type="nucleotide sequence ID" value="NZ_BAAAFI010000008.1"/>
</dbReference>
<evidence type="ECO:0000256" key="1">
    <source>
        <dbReference type="SAM" id="Phobius"/>
    </source>
</evidence>
<proteinExistence type="predicted"/>
<evidence type="ECO:0000313" key="4">
    <source>
        <dbReference type="Proteomes" id="UP001500469"/>
    </source>
</evidence>
<gene>
    <name evidence="3" type="ORF">GCM10009119_19280</name>
</gene>
<keyword evidence="1" id="KW-0812">Transmembrane</keyword>
<reference evidence="4" key="1">
    <citation type="journal article" date="2019" name="Int. J. Syst. Evol. Microbiol.">
        <title>The Global Catalogue of Microorganisms (GCM) 10K type strain sequencing project: providing services to taxonomists for standard genome sequencing and annotation.</title>
        <authorList>
            <consortium name="The Broad Institute Genomics Platform"/>
            <consortium name="The Broad Institute Genome Sequencing Center for Infectious Disease"/>
            <person name="Wu L."/>
            <person name="Ma J."/>
        </authorList>
    </citation>
    <scope>NUCLEOTIDE SEQUENCE [LARGE SCALE GENOMIC DNA]</scope>
    <source>
        <strain evidence="4">JCM 16112</strain>
    </source>
</reference>
<feature type="domain" description="Signal transduction histidine kinase internal region" evidence="2">
    <location>
        <begin position="175"/>
        <end position="247"/>
    </location>
</feature>
<dbReference type="Pfam" id="PF06580">
    <property type="entry name" value="His_kinase"/>
    <property type="match status" value="1"/>
</dbReference>
<dbReference type="PANTHER" id="PTHR34220">
    <property type="entry name" value="SENSOR HISTIDINE KINASE YPDA"/>
    <property type="match status" value="1"/>
</dbReference>
<protein>
    <recommendedName>
        <fullName evidence="2">Signal transduction histidine kinase internal region domain-containing protein</fullName>
    </recommendedName>
</protein>
<dbReference type="InterPro" id="IPR050640">
    <property type="entry name" value="Bact_2-comp_sensor_kinase"/>
</dbReference>